<feature type="region of interest" description="Disordered" evidence="1">
    <location>
        <begin position="92"/>
        <end position="117"/>
    </location>
</feature>
<keyword evidence="3" id="KW-1185">Reference proteome</keyword>
<dbReference type="Proteomes" id="UP000619788">
    <property type="component" value="Unassembled WGS sequence"/>
</dbReference>
<dbReference type="RefSeq" id="WP_204069232.1">
    <property type="nucleotide sequence ID" value="NZ_BOOJ01000079.1"/>
</dbReference>
<dbReference type="PROSITE" id="PS51257">
    <property type="entry name" value="PROKAR_LIPOPROTEIN"/>
    <property type="match status" value="1"/>
</dbReference>
<dbReference type="SUPFAM" id="SSF50969">
    <property type="entry name" value="YVTN repeat-like/Quinoprotein amine dehydrogenase"/>
    <property type="match status" value="1"/>
</dbReference>
<dbReference type="EMBL" id="BOOJ01000079">
    <property type="protein sequence ID" value="GIH97225.1"/>
    <property type="molecule type" value="Genomic_DNA"/>
</dbReference>
<protein>
    <recommendedName>
        <fullName evidence="4">Lipoprotein</fullName>
    </recommendedName>
</protein>
<dbReference type="AlphaFoldDB" id="A0A8J3SR65"/>
<proteinExistence type="predicted"/>
<evidence type="ECO:0000256" key="1">
    <source>
        <dbReference type="SAM" id="MobiDB-lite"/>
    </source>
</evidence>
<dbReference type="InterPro" id="IPR011044">
    <property type="entry name" value="Quino_amine_DH_bsu"/>
</dbReference>
<evidence type="ECO:0008006" key="4">
    <source>
        <dbReference type="Google" id="ProtNLM"/>
    </source>
</evidence>
<accession>A0A8J3SR65</accession>
<evidence type="ECO:0000313" key="3">
    <source>
        <dbReference type="Proteomes" id="UP000619788"/>
    </source>
</evidence>
<reference evidence="2 3" key="1">
    <citation type="submission" date="2021-01" db="EMBL/GenBank/DDBJ databases">
        <title>Whole genome shotgun sequence of Planobispora siamensis NBRC 107568.</title>
        <authorList>
            <person name="Komaki H."/>
            <person name="Tamura T."/>
        </authorList>
    </citation>
    <scope>NUCLEOTIDE SEQUENCE [LARGE SCALE GENOMIC DNA]</scope>
    <source>
        <strain evidence="2 3">NBRC 107568</strain>
    </source>
</reference>
<sequence length="354" mass="37114">MNGSGRRGNAHPATGRVAAGTAAIAVVASCTSGTAAPPGETARTPPAASAVSTAPVPAGLGGLVDRARVTVIARRLPGDSLLRVMALGPDGTVLGQADPPETGGPGRPRGSVWQVPPDGRTARLLVRDAGDPAYMWRMAAGGTGRLWPAGEHLRCLDPRGAGPVRTLPGWTGRELFFADRDLIAWEARGRRPAVSRGCAERAVPLPVRGSLVAFSQPHAFVRDGDGLTRVDARTGESTAIRDVPASAEVFAAAPGTLAFADRTALHIVDLRTGERRPVALGLPHRNDPLFTARLTAGTRLVVHSLHHQDLDLAESLVHDPRTGTSTLLPAEAWAAGDRLLWRDGEVYLLARVHP</sequence>
<comment type="caution">
    <text evidence="2">The sequence shown here is derived from an EMBL/GenBank/DDBJ whole genome shotgun (WGS) entry which is preliminary data.</text>
</comment>
<name>A0A8J3SR65_9ACTN</name>
<gene>
    <name evidence="2" type="ORF">Psi01_78550</name>
</gene>
<organism evidence="2 3">
    <name type="scientific">Planobispora siamensis</name>
    <dbReference type="NCBI Taxonomy" id="936338"/>
    <lineage>
        <taxon>Bacteria</taxon>
        <taxon>Bacillati</taxon>
        <taxon>Actinomycetota</taxon>
        <taxon>Actinomycetes</taxon>
        <taxon>Streptosporangiales</taxon>
        <taxon>Streptosporangiaceae</taxon>
        <taxon>Planobispora</taxon>
    </lineage>
</organism>
<evidence type="ECO:0000313" key="2">
    <source>
        <dbReference type="EMBL" id="GIH97225.1"/>
    </source>
</evidence>